<feature type="chain" id="PRO_5035424261" evidence="2">
    <location>
        <begin position="23"/>
        <end position="80"/>
    </location>
</feature>
<proteinExistence type="predicted"/>
<dbReference type="AlphaFoldDB" id="A0A8K0ACI6"/>
<keyword evidence="2" id="KW-0732">Signal</keyword>
<keyword evidence="1" id="KW-0472">Membrane</keyword>
<accession>A0A8K0ACI6</accession>
<evidence type="ECO:0000313" key="3">
    <source>
        <dbReference type="EMBL" id="CAH1270272.1"/>
    </source>
</evidence>
<protein>
    <submittedName>
        <fullName evidence="3">Hypp4303 protein</fullName>
    </submittedName>
</protein>
<evidence type="ECO:0000256" key="2">
    <source>
        <dbReference type="SAM" id="SignalP"/>
    </source>
</evidence>
<evidence type="ECO:0000256" key="1">
    <source>
        <dbReference type="SAM" id="Phobius"/>
    </source>
</evidence>
<name>A0A8K0ACI6_BRALA</name>
<feature type="signal peptide" evidence="2">
    <location>
        <begin position="1"/>
        <end position="22"/>
    </location>
</feature>
<keyword evidence="1" id="KW-1133">Transmembrane helix</keyword>
<sequence>MELRPVTMTLLALAALVVTDRAQPVPTGPTEAPTTTPSGGNLAAESRGEFIGLVIAVLVIMIAVVSLVSCLLRKKSRGCN</sequence>
<reference evidence="3" key="1">
    <citation type="submission" date="2022-01" db="EMBL/GenBank/DDBJ databases">
        <authorList>
            <person name="Braso-Vives M."/>
        </authorList>
    </citation>
    <scope>NUCLEOTIDE SEQUENCE</scope>
</reference>
<gene>
    <name evidence="3" type="primary">Hypp4303</name>
    <name evidence="3" type="ORF">BLAG_LOCUS22608</name>
</gene>
<dbReference type="EMBL" id="OV696692">
    <property type="protein sequence ID" value="CAH1270272.1"/>
    <property type="molecule type" value="Genomic_DNA"/>
</dbReference>
<organism evidence="3 4">
    <name type="scientific">Branchiostoma lanceolatum</name>
    <name type="common">Common lancelet</name>
    <name type="synonym">Amphioxus lanceolatum</name>
    <dbReference type="NCBI Taxonomy" id="7740"/>
    <lineage>
        <taxon>Eukaryota</taxon>
        <taxon>Metazoa</taxon>
        <taxon>Chordata</taxon>
        <taxon>Cephalochordata</taxon>
        <taxon>Leptocardii</taxon>
        <taxon>Amphioxiformes</taxon>
        <taxon>Branchiostomatidae</taxon>
        <taxon>Branchiostoma</taxon>
    </lineage>
</organism>
<dbReference type="Proteomes" id="UP000838412">
    <property type="component" value="Chromosome 7"/>
</dbReference>
<feature type="transmembrane region" description="Helical" evidence="1">
    <location>
        <begin position="50"/>
        <end position="72"/>
    </location>
</feature>
<keyword evidence="4" id="KW-1185">Reference proteome</keyword>
<evidence type="ECO:0000313" key="4">
    <source>
        <dbReference type="Proteomes" id="UP000838412"/>
    </source>
</evidence>
<keyword evidence="1" id="KW-0812">Transmembrane</keyword>